<keyword evidence="10" id="KW-1185">Reference proteome</keyword>
<evidence type="ECO:0000256" key="2">
    <source>
        <dbReference type="ARBA" id="ARBA00022617"/>
    </source>
</evidence>
<evidence type="ECO:0000256" key="4">
    <source>
        <dbReference type="ARBA" id="ARBA00022729"/>
    </source>
</evidence>
<gene>
    <name evidence="9" type="ORF">SAMN04488023_105141</name>
</gene>
<dbReference type="InterPro" id="IPR009056">
    <property type="entry name" value="Cyt_c-like_dom"/>
</dbReference>
<dbReference type="Gene3D" id="1.10.760.10">
    <property type="entry name" value="Cytochrome c-like domain"/>
    <property type="match status" value="2"/>
</dbReference>
<keyword evidence="9" id="KW-0575">Peroxidase</keyword>
<dbReference type="EMBL" id="FOGG01000005">
    <property type="protein sequence ID" value="SER19602.1"/>
    <property type="molecule type" value="Genomic_DNA"/>
</dbReference>
<sequence>MLLGIFCKMDQPTKAEQAKAHFKDKVLSLQQHIDKNLNAAILKNDAVATQKAFIQVRSDYKYVEYYMEYFFPSTAVMLNGAPIDEIELGENLIENPTGLQVMEELIYSDAFAQNKPELLNEVKKMRLNLERVLRFNEQYMLTDAQLFDAARLEIFRITSLGISGFDTPAALQSIPEAGSALQGIKKLMALYGDDQTNQKIELAIGYLDKYPDFNAFDRLAFITDFLQPISKSMSLLRKKLGISTAVSGSALNDEAVDLFEARAFNVNRFVGNATAYISNDKILLGRKLFNDPILSNRGTRSCASCHHEAQAFTDGLPKAAAMDKGKYLLRNTTTLSYAGLQRGFFYDLKAGTLEDQALDVVHHKQEMDGSLHEATKRINQSNTYREEIKNAYKDKNGDADPWKIQHALASYIRSLSPFSSKFDAYVRGDKTQMNTSEKKGFNLFMGKAKCGSCHFAPIFNGTQAPLFAKSEAEVLGVPNRPDTVNAKVDADLGRYALYNYPQYKYAFKTPTLRNIAKTAPYMHNGVYQTLDQVLDFYNRGGGNGMGMHLENQTLSADPLKLTKEEIRDIISFLHTLDDRD</sequence>
<dbReference type="GO" id="GO:0009055">
    <property type="term" value="F:electron transfer activity"/>
    <property type="evidence" value="ECO:0007669"/>
    <property type="project" value="InterPro"/>
</dbReference>
<evidence type="ECO:0000256" key="1">
    <source>
        <dbReference type="ARBA" id="ARBA00004196"/>
    </source>
</evidence>
<dbReference type="STRING" id="390241.SAMN04488023_105141"/>
<evidence type="ECO:0000256" key="5">
    <source>
        <dbReference type="ARBA" id="ARBA00023002"/>
    </source>
</evidence>
<feature type="domain" description="Cytochrome c" evidence="8">
    <location>
        <begin position="435"/>
        <end position="577"/>
    </location>
</feature>
<dbReference type="PROSITE" id="PS51007">
    <property type="entry name" value="CYTC"/>
    <property type="match status" value="1"/>
</dbReference>
<dbReference type="PANTHER" id="PTHR30600:SF10">
    <property type="entry name" value="BLL6722 PROTEIN"/>
    <property type="match status" value="1"/>
</dbReference>
<keyword evidence="3 7" id="KW-0479">Metal-binding</keyword>
<evidence type="ECO:0000256" key="6">
    <source>
        <dbReference type="ARBA" id="ARBA00023004"/>
    </source>
</evidence>
<keyword evidence="5" id="KW-0560">Oxidoreductase</keyword>
<dbReference type="GO" id="GO:0004130">
    <property type="term" value="F:cytochrome-c peroxidase activity"/>
    <property type="evidence" value="ECO:0007669"/>
    <property type="project" value="TreeGrafter"/>
</dbReference>
<comment type="subcellular location">
    <subcellularLocation>
        <location evidence="1">Cell envelope</location>
    </subcellularLocation>
</comment>
<evidence type="ECO:0000259" key="8">
    <source>
        <dbReference type="PROSITE" id="PS51007"/>
    </source>
</evidence>
<dbReference type="GO" id="GO:0046872">
    <property type="term" value="F:metal ion binding"/>
    <property type="evidence" value="ECO:0007669"/>
    <property type="project" value="UniProtKB-KW"/>
</dbReference>
<evidence type="ECO:0000313" key="9">
    <source>
        <dbReference type="EMBL" id="SER19602.1"/>
    </source>
</evidence>
<evidence type="ECO:0000256" key="3">
    <source>
        <dbReference type="ARBA" id="ARBA00022723"/>
    </source>
</evidence>
<dbReference type="GO" id="GO:0020037">
    <property type="term" value="F:heme binding"/>
    <property type="evidence" value="ECO:0007669"/>
    <property type="project" value="InterPro"/>
</dbReference>
<dbReference type="InterPro" id="IPR036909">
    <property type="entry name" value="Cyt_c-like_dom_sf"/>
</dbReference>
<accession>A0A1H9M7J3</accession>
<protein>
    <submittedName>
        <fullName evidence="9">Cytochrome c peroxidase</fullName>
    </submittedName>
</protein>
<dbReference type="InterPro" id="IPR004852">
    <property type="entry name" value="Di-haem_cyt_c_peroxidsae"/>
</dbReference>
<evidence type="ECO:0000313" key="10">
    <source>
        <dbReference type="Proteomes" id="UP000199572"/>
    </source>
</evidence>
<organism evidence="9 10">
    <name type="scientific">Pedobacter rhizosphaerae</name>
    <dbReference type="NCBI Taxonomy" id="390241"/>
    <lineage>
        <taxon>Bacteria</taxon>
        <taxon>Pseudomonadati</taxon>
        <taxon>Bacteroidota</taxon>
        <taxon>Sphingobacteriia</taxon>
        <taxon>Sphingobacteriales</taxon>
        <taxon>Sphingobacteriaceae</taxon>
        <taxon>Pedobacter</taxon>
    </lineage>
</organism>
<dbReference type="Proteomes" id="UP000199572">
    <property type="component" value="Unassembled WGS sequence"/>
</dbReference>
<dbReference type="InterPro" id="IPR051395">
    <property type="entry name" value="Cytochrome_c_Peroxidase/MauG"/>
</dbReference>
<dbReference type="SUPFAM" id="SSF46626">
    <property type="entry name" value="Cytochrome c"/>
    <property type="match status" value="2"/>
</dbReference>
<dbReference type="Gene3D" id="1.20.1420.20">
    <property type="entry name" value="M75 peptidase, HXXE motif"/>
    <property type="match status" value="1"/>
</dbReference>
<dbReference type="Pfam" id="PF03150">
    <property type="entry name" value="CCP_MauG"/>
    <property type="match status" value="1"/>
</dbReference>
<keyword evidence="6 7" id="KW-0408">Iron</keyword>
<dbReference type="PANTHER" id="PTHR30600">
    <property type="entry name" value="CYTOCHROME C PEROXIDASE-RELATED"/>
    <property type="match status" value="1"/>
</dbReference>
<proteinExistence type="predicted"/>
<name>A0A1H9M7J3_9SPHI</name>
<dbReference type="GO" id="GO:0030313">
    <property type="term" value="C:cell envelope"/>
    <property type="evidence" value="ECO:0007669"/>
    <property type="project" value="UniProtKB-SubCell"/>
</dbReference>
<reference evidence="9 10" key="1">
    <citation type="submission" date="2016-10" db="EMBL/GenBank/DDBJ databases">
        <authorList>
            <person name="de Groot N.N."/>
        </authorList>
    </citation>
    <scope>NUCLEOTIDE SEQUENCE [LARGE SCALE GENOMIC DNA]</scope>
    <source>
        <strain evidence="9 10">DSM 18610</strain>
    </source>
</reference>
<keyword evidence="4" id="KW-0732">Signal</keyword>
<dbReference type="AlphaFoldDB" id="A0A1H9M7J3"/>
<evidence type="ECO:0000256" key="7">
    <source>
        <dbReference type="PROSITE-ProRule" id="PRU00433"/>
    </source>
</evidence>
<dbReference type="InterPro" id="IPR038352">
    <property type="entry name" value="Imelysin_sf"/>
</dbReference>
<keyword evidence="2 7" id="KW-0349">Heme</keyword>